<dbReference type="GO" id="GO:0016020">
    <property type="term" value="C:membrane"/>
    <property type="evidence" value="ECO:0007669"/>
    <property type="project" value="TreeGrafter"/>
</dbReference>
<dbReference type="RefSeq" id="WP_098483614.1">
    <property type="nucleotide sequence ID" value="NZ_PDJI01000004.1"/>
</dbReference>
<dbReference type="InterPro" id="IPR000073">
    <property type="entry name" value="AB_hydrolase_1"/>
</dbReference>
<dbReference type="InterPro" id="IPR050266">
    <property type="entry name" value="AB_hydrolase_sf"/>
</dbReference>
<evidence type="ECO:0000259" key="1">
    <source>
        <dbReference type="Pfam" id="PF00561"/>
    </source>
</evidence>
<evidence type="ECO:0000313" key="2">
    <source>
        <dbReference type="EMBL" id="PFG39522.1"/>
    </source>
</evidence>
<dbReference type="Pfam" id="PF00561">
    <property type="entry name" value="Abhydrolase_1"/>
    <property type="match status" value="1"/>
</dbReference>
<dbReference type="PRINTS" id="PR00111">
    <property type="entry name" value="ABHYDROLASE"/>
</dbReference>
<proteinExistence type="predicted"/>
<organism evidence="2 3">
    <name type="scientific">Georgenia soli</name>
    <dbReference type="NCBI Taxonomy" id="638953"/>
    <lineage>
        <taxon>Bacteria</taxon>
        <taxon>Bacillati</taxon>
        <taxon>Actinomycetota</taxon>
        <taxon>Actinomycetes</taxon>
        <taxon>Micrococcales</taxon>
        <taxon>Bogoriellaceae</taxon>
        <taxon>Georgenia</taxon>
    </lineage>
</organism>
<dbReference type="PANTHER" id="PTHR43798">
    <property type="entry name" value="MONOACYLGLYCEROL LIPASE"/>
    <property type="match status" value="1"/>
</dbReference>
<feature type="domain" description="AB hydrolase-1" evidence="1">
    <location>
        <begin position="24"/>
        <end position="132"/>
    </location>
</feature>
<dbReference type="Gene3D" id="3.40.50.1820">
    <property type="entry name" value="alpha/beta hydrolase"/>
    <property type="match status" value="1"/>
</dbReference>
<dbReference type="OrthoDB" id="63519at2"/>
<dbReference type="InterPro" id="IPR029058">
    <property type="entry name" value="AB_hydrolase_fold"/>
</dbReference>
<accession>A0A2A9EMN1</accession>
<evidence type="ECO:0000313" key="3">
    <source>
        <dbReference type="Proteomes" id="UP000222106"/>
    </source>
</evidence>
<gene>
    <name evidence="2" type="ORF">ATJ97_2028</name>
</gene>
<dbReference type="Proteomes" id="UP000222106">
    <property type="component" value="Unassembled WGS sequence"/>
</dbReference>
<reference evidence="2 3" key="1">
    <citation type="submission" date="2017-10" db="EMBL/GenBank/DDBJ databases">
        <title>Sequencing the genomes of 1000 actinobacteria strains.</title>
        <authorList>
            <person name="Klenk H.-P."/>
        </authorList>
    </citation>
    <scope>NUCLEOTIDE SEQUENCE [LARGE SCALE GENOMIC DNA]</scope>
    <source>
        <strain evidence="2 3">DSM 21838</strain>
    </source>
</reference>
<dbReference type="SUPFAM" id="SSF53474">
    <property type="entry name" value="alpha/beta-Hydrolases"/>
    <property type="match status" value="1"/>
</dbReference>
<dbReference type="EMBL" id="PDJI01000004">
    <property type="protein sequence ID" value="PFG39522.1"/>
    <property type="molecule type" value="Genomic_DNA"/>
</dbReference>
<keyword evidence="2" id="KW-0378">Hydrolase</keyword>
<dbReference type="GO" id="GO:0016787">
    <property type="term" value="F:hydrolase activity"/>
    <property type="evidence" value="ECO:0007669"/>
    <property type="project" value="UniProtKB-KW"/>
</dbReference>
<keyword evidence="3" id="KW-1185">Reference proteome</keyword>
<dbReference type="PANTHER" id="PTHR43798:SF33">
    <property type="entry name" value="HYDROLASE, PUTATIVE (AFU_ORTHOLOGUE AFUA_2G14860)-RELATED"/>
    <property type="match status" value="1"/>
</dbReference>
<dbReference type="AlphaFoldDB" id="A0A2A9EMN1"/>
<comment type="caution">
    <text evidence="2">The sequence shown here is derived from an EMBL/GenBank/DDBJ whole genome shotgun (WGS) entry which is preliminary data.</text>
</comment>
<protein>
    <submittedName>
        <fullName evidence="2">2-(Acetamidomethylene)succinate hydrolase</fullName>
    </submittedName>
</protein>
<sequence>MTDGLELQQCGDLRLCIRDRGAGNAVVLLHGTTANLGVWDDVVELLGDGVRTVAVDQRGHGRSGKPLTGYGAGEYSDDVAALIRTLGLAPAVVVGHSLGARNAVVLAARHPELVAGVVAVDYTPFVEGEVLDDLKARVAAGDRIFETRAEVERYLRKRYPLITEQAVARRAAYGYTATAAGYRPLADPAAMAQTVDGLRTDFVDEASSVEAPVTLVRGRLSRIVSDDAFRRTRELRPDFRAVELPEVDHYVPEERPDIVADEIRHLLARTLGRDLAASTTEEPATT</sequence>
<name>A0A2A9EMN1_9MICO</name>